<accession>A0A6N6MX79</accession>
<name>A0A6N6MX79_9HYPH</name>
<dbReference type="Proteomes" id="UP000441523">
    <property type="component" value="Unassembled WGS sequence"/>
</dbReference>
<reference evidence="2 3" key="1">
    <citation type="submission" date="2019-09" db="EMBL/GenBank/DDBJ databases">
        <title>YIM 132548 draft genome.</title>
        <authorList>
            <person name="Jiang L."/>
        </authorList>
    </citation>
    <scope>NUCLEOTIDE SEQUENCE [LARGE SCALE GENOMIC DNA]</scope>
    <source>
        <strain evidence="2 3">YIM 132548</strain>
    </source>
</reference>
<sequence length="76" mass="7605">MVTSIGDAILAASSLLGLGFLRSAESAAPTPAPRGSGPALRTIPAPQPDHAPDDRLQARLAETIAADLAAAGYLKA</sequence>
<keyword evidence="3" id="KW-1185">Reference proteome</keyword>
<evidence type="ECO:0000256" key="1">
    <source>
        <dbReference type="SAM" id="MobiDB-lite"/>
    </source>
</evidence>
<dbReference type="EMBL" id="VZZJ01000002">
    <property type="protein sequence ID" value="KAB1075681.1"/>
    <property type="molecule type" value="Genomic_DNA"/>
</dbReference>
<gene>
    <name evidence="2" type="ORF">F6X51_03135</name>
</gene>
<evidence type="ECO:0000313" key="2">
    <source>
        <dbReference type="EMBL" id="KAB1075681.1"/>
    </source>
</evidence>
<evidence type="ECO:0000313" key="3">
    <source>
        <dbReference type="Proteomes" id="UP000441523"/>
    </source>
</evidence>
<comment type="caution">
    <text evidence="2">The sequence shown here is derived from an EMBL/GenBank/DDBJ whole genome shotgun (WGS) entry which is preliminary data.</text>
</comment>
<protein>
    <submittedName>
        <fullName evidence="2">Uncharacterized protein</fullName>
    </submittedName>
</protein>
<dbReference type="RefSeq" id="WP_150961744.1">
    <property type="nucleotide sequence ID" value="NZ_VZZJ01000002.1"/>
</dbReference>
<proteinExistence type="predicted"/>
<feature type="region of interest" description="Disordered" evidence="1">
    <location>
        <begin position="26"/>
        <end position="53"/>
    </location>
</feature>
<dbReference type="AlphaFoldDB" id="A0A6N6MX79"/>
<organism evidence="2 3">
    <name type="scientific">Methylobacterium planeticum</name>
    <dbReference type="NCBI Taxonomy" id="2615211"/>
    <lineage>
        <taxon>Bacteria</taxon>
        <taxon>Pseudomonadati</taxon>
        <taxon>Pseudomonadota</taxon>
        <taxon>Alphaproteobacteria</taxon>
        <taxon>Hyphomicrobiales</taxon>
        <taxon>Methylobacteriaceae</taxon>
        <taxon>Methylobacterium</taxon>
    </lineage>
</organism>